<sequence length="257" mass="28519">MVFLSAGMVPFVNDLLAAAVRHRGGFVRRPLHFVDLRLALLYVAFIATGVGCIVGDSRGLSCSDKGNWAEAFGIALFEAGLVYPASRLFLFTENPADEVRSLRAENKKLQDNESAGISEGYFLNFARFVAYDLIHNRIPESETDPYLRAEKGMVPLRCKSDDGVVFKDVPYLVILVPHLEAKDFENPQGNPFYRIIHKLLNEASRKDKVSIVNRNEALVDYLSSPDAPNGASAAGRHRSQVVDLFEVTREDNSTGEQ</sequence>
<proteinExistence type="predicted"/>
<reference evidence="1" key="1">
    <citation type="submission" date="2021-01" db="EMBL/GenBank/DDBJ databases">
        <authorList>
            <person name="Corre E."/>
            <person name="Pelletier E."/>
            <person name="Niang G."/>
            <person name="Scheremetjew M."/>
            <person name="Finn R."/>
            <person name="Kale V."/>
            <person name="Holt S."/>
            <person name="Cochrane G."/>
            <person name="Meng A."/>
            <person name="Brown T."/>
            <person name="Cohen L."/>
        </authorList>
    </citation>
    <scope>NUCLEOTIDE SEQUENCE</scope>
    <source>
        <strain evidence="1">Isolate 1302-5</strain>
    </source>
</reference>
<dbReference type="AlphaFoldDB" id="A0A7S4J6Y0"/>
<gene>
    <name evidence="1" type="ORF">OAUR00152_LOCUS22889</name>
</gene>
<evidence type="ECO:0008006" key="2">
    <source>
        <dbReference type="Google" id="ProtNLM"/>
    </source>
</evidence>
<evidence type="ECO:0000313" key="1">
    <source>
        <dbReference type="EMBL" id="CAE2254011.1"/>
    </source>
</evidence>
<accession>A0A7S4J6Y0</accession>
<name>A0A7S4J6Y0_9STRA</name>
<organism evidence="1">
    <name type="scientific">Odontella aurita</name>
    <dbReference type="NCBI Taxonomy" id="265563"/>
    <lineage>
        <taxon>Eukaryota</taxon>
        <taxon>Sar</taxon>
        <taxon>Stramenopiles</taxon>
        <taxon>Ochrophyta</taxon>
        <taxon>Bacillariophyta</taxon>
        <taxon>Mediophyceae</taxon>
        <taxon>Biddulphiophycidae</taxon>
        <taxon>Eupodiscales</taxon>
        <taxon>Odontellaceae</taxon>
        <taxon>Odontella</taxon>
    </lineage>
</organism>
<protein>
    <recommendedName>
        <fullName evidence="2">Stimulator of interferon genes protein</fullName>
    </recommendedName>
</protein>
<dbReference type="EMBL" id="HBKQ01033424">
    <property type="protein sequence ID" value="CAE2254011.1"/>
    <property type="molecule type" value="Transcribed_RNA"/>
</dbReference>